<accession>M1L8S0</accession>
<dbReference type="PANTHER" id="PTHR43375:SF1">
    <property type="entry name" value="OROTIDINE 5'-PHOSPHATE DECARBOXYLASE"/>
    <property type="match status" value="1"/>
</dbReference>
<dbReference type="HOGENOM" id="CLU_060704_1_0_4"/>
<dbReference type="GO" id="GO:0004590">
    <property type="term" value="F:orotidine-5'-phosphate decarboxylase activity"/>
    <property type="evidence" value="ECO:0007669"/>
    <property type="project" value="UniProtKB-UniRule"/>
</dbReference>
<dbReference type="InterPro" id="IPR011995">
    <property type="entry name" value="OMPdecase_type-2"/>
</dbReference>
<dbReference type="NCBIfam" id="TIGR02127">
    <property type="entry name" value="pyrF_sub2"/>
    <property type="match status" value="1"/>
</dbReference>
<dbReference type="InterPro" id="IPR011060">
    <property type="entry name" value="RibuloseP-bd_barrel"/>
</dbReference>
<gene>
    <name evidence="7" type="primary">pyrF</name>
    <name evidence="9" type="ORF">ST1E_0574</name>
</gene>
<evidence type="ECO:0000256" key="7">
    <source>
        <dbReference type="HAMAP-Rule" id="MF_01215"/>
    </source>
</evidence>
<name>M1L8S0_9PROT</name>
<keyword evidence="5 7" id="KW-0456">Lyase</keyword>
<dbReference type="EMBL" id="CP003806">
    <property type="protein sequence ID" value="AGF48983.1"/>
    <property type="molecule type" value="Genomic_DNA"/>
</dbReference>
<dbReference type="SUPFAM" id="SSF51366">
    <property type="entry name" value="Ribulose-phoshate binding barrel"/>
    <property type="match status" value="1"/>
</dbReference>
<keyword evidence="10" id="KW-1185">Reference proteome</keyword>
<evidence type="ECO:0000259" key="8">
    <source>
        <dbReference type="SMART" id="SM00934"/>
    </source>
</evidence>
<dbReference type="GO" id="GO:0006207">
    <property type="term" value="P:'de novo' pyrimidine nucleobase biosynthetic process"/>
    <property type="evidence" value="ECO:0007669"/>
    <property type="project" value="InterPro"/>
</dbReference>
<comment type="catalytic activity">
    <reaction evidence="6 7">
        <text>orotidine 5'-phosphate + H(+) = UMP + CO2</text>
        <dbReference type="Rhea" id="RHEA:11596"/>
        <dbReference type="ChEBI" id="CHEBI:15378"/>
        <dbReference type="ChEBI" id="CHEBI:16526"/>
        <dbReference type="ChEBI" id="CHEBI:57538"/>
        <dbReference type="ChEBI" id="CHEBI:57865"/>
        <dbReference type="EC" id="4.1.1.23"/>
    </reaction>
</comment>
<sequence>MKFIKKIEQSCDRNNSLLQVGLDPDPKRFPKELAGNKKSIFEFCKGIIEATAEYISSVKMQIAYFSAYRAEEELEEICAYIRSNYPYLPIILDSKRGDIGDTSEKYAIEAFERYKADALTVNPFMGLDSIEPYLEWEDRGVLVLCRTSNPGGSDFQSLKIIDGTPLYLHIARVISEEWNINSQFGLVAGATFPKELALIRKTIGEDMPILVPGIGAQGGEVYSTVVSGTNNNCSGAMISSSRAIIYASNNDNWREASSIAAKRFRDDINLSRKKKMHLIRSKLIDKSN</sequence>
<dbReference type="UniPathway" id="UPA00070">
    <property type="reaction ID" value="UER00120"/>
</dbReference>
<organism evidence="9 10">
    <name type="scientific">Candidatus Kinetoplastidibacterium galati TCC219</name>
    <dbReference type="NCBI Taxonomy" id="1208921"/>
    <lineage>
        <taxon>Bacteria</taxon>
        <taxon>Pseudomonadati</taxon>
        <taxon>Pseudomonadota</taxon>
        <taxon>Betaproteobacteria</taxon>
        <taxon>Candidatus Kinetoplastidibacterium</taxon>
    </lineage>
</organism>
<reference evidence="9 10" key="1">
    <citation type="journal article" date="2013" name="Genome Biol. Evol.">
        <title>Genome evolution and phylogenomic analysis of candidatus kinetoplastibacterium, the betaproteobacterial endosymbionts of strigomonas and angomonas.</title>
        <authorList>
            <person name="Alves J.M."/>
            <person name="Serrano M.G."/>
            <person name="Maia da Silva F."/>
            <person name="Voegtly L.J."/>
            <person name="Matveyev A.V."/>
            <person name="Teixeira M.M."/>
            <person name="Camargo E.P."/>
            <person name="Buck G.A."/>
        </authorList>
    </citation>
    <scope>NUCLEOTIDE SEQUENCE [LARGE SCALE GENOMIC DNA]</scope>
    <source>
        <strain evidence="9 10">TCC219</strain>
    </source>
</reference>
<keyword evidence="3 7" id="KW-0210">Decarboxylase</keyword>
<dbReference type="RefSeq" id="WP_015389468.1">
    <property type="nucleotide sequence ID" value="NC_020284.1"/>
</dbReference>
<protein>
    <recommendedName>
        <fullName evidence="7">Orotidine 5'-phosphate decarboxylase</fullName>
        <ecNumber evidence="7">4.1.1.23</ecNumber>
    </recommendedName>
    <alternativeName>
        <fullName evidence="7">OMP decarboxylase</fullName>
        <shortName evidence="7">OMPDCase</shortName>
        <shortName evidence="7">OMPdecase</shortName>
    </alternativeName>
</protein>
<dbReference type="AlphaFoldDB" id="M1L8S0"/>
<dbReference type="KEGG" id="kga:ST1E_0574"/>
<evidence type="ECO:0000313" key="10">
    <source>
        <dbReference type="Proteomes" id="UP000011658"/>
    </source>
</evidence>
<dbReference type="Gene3D" id="3.20.20.70">
    <property type="entry name" value="Aldolase class I"/>
    <property type="match status" value="1"/>
</dbReference>
<comment type="similarity">
    <text evidence="2 7">Belongs to the OMP decarboxylase family. Type 2 subfamily.</text>
</comment>
<feature type="active site" description="Proton donor" evidence="7">
    <location>
        <position position="95"/>
    </location>
</feature>
<dbReference type="PANTHER" id="PTHR43375">
    <property type="entry name" value="OROTIDINE 5'-PHOSPHATE DECARBOXYLASE"/>
    <property type="match status" value="1"/>
</dbReference>
<evidence type="ECO:0000313" key="9">
    <source>
        <dbReference type="EMBL" id="AGF48983.1"/>
    </source>
</evidence>
<dbReference type="eggNOG" id="COG0284">
    <property type="taxonomic scope" value="Bacteria"/>
</dbReference>
<evidence type="ECO:0000256" key="6">
    <source>
        <dbReference type="ARBA" id="ARBA00049157"/>
    </source>
</evidence>
<evidence type="ECO:0000256" key="1">
    <source>
        <dbReference type="ARBA" id="ARBA00004861"/>
    </source>
</evidence>
<dbReference type="EC" id="4.1.1.23" evidence="7"/>
<dbReference type="HAMAP" id="MF_01215">
    <property type="entry name" value="OMPdecase_type2"/>
    <property type="match status" value="1"/>
</dbReference>
<dbReference type="Proteomes" id="UP000011658">
    <property type="component" value="Chromosome"/>
</dbReference>
<proteinExistence type="inferred from homology"/>
<evidence type="ECO:0000256" key="5">
    <source>
        <dbReference type="ARBA" id="ARBA00023239"/>
    </source>
</evidence>
<dbReference type="OrthoDB" id="9808470at2"/>
<dbReference type="InterPro" id="IPR001754">
    <property type="entry name" value="OMPdeCOase_dom"/>
</dbReference>
<comment type="pathway">
    <text evidence="1 7">Pyrimidine metabolism; UMP biosynthesis via de novo pathway; UMP from orotate: step 2/2.</text>
</comment>
<dbReference type="InterPro" id="IPR013785">
    <property type="entry name" value="Aldolase_TIM"/>
</dbReference>
<feature type="domain" description="Orotidine 5'-phosphate decarboxylase" evidence="8">
    <location>
        <begin position="17"/>
        <end position="256"/>
    </location>
</feature>
<dbReference type="Pfam" id="PF00215">
    <property type="entry name" value="OMPdecase"/>
    <property type="match status" value="1"/>
</dbReference>
<keyword evidence="4 7" id="KW-0665">Pyrimidine biosynthesis</keyword>
<dbReference type="GO" id="GO:0044205">
    <property type="term" value="P:'de novo' UMP biosynthetic process"/>
    <property type="evidence" value="ECO:0007669"/>
    <property type="project" value="UniProtKB-UniRule"/>
</dbReference>
<dbReference type="CDD" id="cd04725">
    <property type="entry name" value="OMP_decarboxylase_like"/>
    <property type="match status" value="1"/>
</dbReference>
<dbReference type="STRING" id="1208921.ST1E_0574"/>
<dbReference type="PATRIC" id="fig|1208921.3.peg.262"/>
<evidence type="ECO:0000256" key="3">
    <source>
        <dbReference type="ARBA" id="ARBA00022793"/>
    </source>
</evidence>
<evidence type="ECO:0000256" key="4">
    <source>
        <dbReference type="ARBA" id="ARBA00022975"/>
    </source>
</evidence>
<evidence type="ECO:0000256" key="2">
    <source>
        <dbReference type="ARBA" id="ARBA00008847"/>
    </source>
</evidence>
<dbReference type="SMART" id="SM00934">
    <property type="entry name" value="OMPdecase"/>
    <property type="match status" value="1"/>
</dbReference>